<dbReference type="InterPro" id="IPR051595">
    <property type="entry name" value="GH25_Enzymes"/>
</dbReference>
<evidence type="ECO:0000313" key="4">
    <source>
        <dbReference type="Proteomes" id="UP000053660"/>
    </source>
</evidence>
<dbReference type="GO" id="GO:0016998">
    <property type="term" value="P:cell wall macromolecule catabolic process"/>
    <property type="evidence" value="ECO:0007669"/>
    <property type="project" value="InterPro"/>
</dbReference>
<evidence type="ECO:0000256" key="2">
    <source>
        <dbReference type="ARBA" id="ARBA00022729"/>
    </source>
</evidence>
<dbReference type="AlphaFoldDB" id="A0A0B1SH95"/>
<organism evidence="3 4">
    <name type="scientific">Oesophagostomum dentatum</name>
    <name type="common">Nodular worm</name>
    <dbReference type="NCBI Taxonomy" id="61180"/>
    <lineage>
        <taxon>Eukaryota</taxon>
        <taxon>Metazoa</taxon>
        <taxon>Ecdysozoa</taxon>
        <taxon>Nematoda</taxon>
        <taxon>Chromadorea</taxon>
        <taxon>Rhabditida</taxon>
        <taxon>Rhabditina</taxon>
        <taxon>Rhabditomorpha</taxon>
        <taxon>Strongyloidea</taxon>
        <taxon>Strongylidae</taxon>
        <taxon>Oesophagostomum</taxon>
    </lineage>
</organism>
<evidence type="ECO:0000256" key="1">
    <source>
        <dbReference type="ARBA" id="ARBA00010646"/>
    </source>
</evidence>
<sequence>TSPTKWYTNSTANINFLNSVLSRASQYGLSIGIYTSNYDWYHITGEATITNAVLWYWFVYGDGTRNESPANYGDFQAFGGWTTPTVKQFGQDEIVCGVTVNRDVYTLSAASKAAGMAKYENSEQVVVGSLGLANPLSGKAEIIVQLPDLAQLDQFFLLLLIDASPQARFSAPRVLKIVLPSVHSRMRTSILICTLTLSCFAGPVVEQEAASELASYGFAVDVSAGISFSSWGYSPAGQGQLDPYACANIQNANAAGLGTEVYMTPLPFSNKTGAQQFDEMYEGLTNANINVRSVWIQVTYQWSGSNAISFLNSILSRAGQYGLSTGIYTGLFQWDQVTHGATVNNAMLWYSNVYGNGTANESPPNYDDFQPIGGWTTPMAKQFALVESVCGVTVNRDLYSLSAASKAAGMAKYENSEQVVVGSLGLGRPISGKAEIIVQ</sequence>
<feature type="non-terminal residue" evidence="3">
    <location>
        <position position="1"/>
    </location>
</feature>
<dbReference type="EMBL" id="KN567266">
    <property type="protein sequence ID" value="KHJ84673.1"/>
    <property type="molecule type" value="Genomic_DNA"/>
</dbReference>
<dbReference type="PANTHER" id="PTHR23208">
    <property type="entry name" value="LYSOZYME PROTEIN"/>
    <property type="match status" value="1"/>
</dbReference>
<dbReference type="PANTHER" id="PTHR23208:SF14">
    <property type="entry name" value="GLYCOSIDE HYDROLASE FAMILY 25 PROTEIN-RELATED"/>
    <property type="match status" value="1"/>
</dbReference>
<dbReference type="SUPFAM" id="SSF51445">
    <property type="entry name" value="(Trans)glycosidases"/>
    <property type="match status" value="2"/>
</dbReference>
<dbReference type="InterPro" id="IPR017853">
    <property type="entry name" value="GH"/>
</dbReference>
<keyword evidence="4" id="KW-1185">Reference proteome</keyword>
<name>A0A0B1SH95_OESDE</name>
<dbReference type="Proteomes" id="UP000053660">
    <property type="component" value="Unassembled WGS sequence"/>
</dbReference>
<dbReference type="OrthoDB" id="25039at2759"/>
<comment type="similarity">
    <text evidence="1">Belongs to the glycosyl hydrolase 25 family.</text>
</comment>
<dbReference type="PROSITE" id="PS51904">
    <property type="entry name" value="GLYCOSYL_HYDROL_F25_2"/>
    <property type="match status" value="1"/>
</dbReference>
<dbReference type="GO" id="GO:0003796">
    <property type="term" value="F:lysozyme activity"/>
    <property type="evidence" value="ECO:0007669"/>
    <property type="project" value="InterPro"/>
</dbReference>
<dbReference type="GO" id="GO:0045087">
    <property type="term" value="P:innate immune response"/>
    <property type="evidence" value="ECO:0007669"/>
    <property type="project" value="TreeGrafter"/>
</dbReference>
<protein>
    <recommendedName>
        <fullName evidence="5">Glycosyl hydrolase family 25</fullName>
    </recommendedName>
</protein>
<dbReference type="GO" id="GO:0009253">
    <property type="term" value="P:peptidoglycan catabolic process"/>
    <property type="evidence" value="ECO:0007669"/>
    <property type="project" value="InterPro"/>
</dbReference>
<accession>A0A0B1SH95</accession>
<dbReference type="InterPro" id="IPR002053">
    <property type="entry name" value="Glyco_hydro_25"/>
</dbReference>
<keyword evidence="2" id="KW-0732">Signal</keyword>
<proteinExistence type="inferred from homology"/>
<dbReference type="Gene3D" id="3.20.20.80">
    <property type="entry name" value="Glycosidases"/>
    <property type="match status" value="2"/>
</dbReference>
<reference evidence="3 4" key="1">
    <citation type="submission" date="2014-03" db="EMBL/GenBank/DDBJ databases">
        <title>Draft genome of the hookworm Oesophagostomum dentatum.</title>
        <authorList>
            <person name="Mitreva M."/>
        </authorList>
    </citation>
    <scope>NUCLEOTIDE SEQUENCE [LARGE SCALE GENOMIC DNA]</scope>
    <source>
        <strain evidence="3 4">OD-Hann</strain>
    </source>
</reference>
<evidence type="ECO:0000313" key="3">
    <source>
        <dbReference type="EMBL" id="KHJ84673.1"/>
    </source>
</evidence>
<dbReference type="GO" id="GO:0007165">
    <property type="term" value="P:signal transduction"/>
    <property type="evidence" value="ECO:0007669"/>
    <property type="project" value="TreeGrafter"/>
</dbReference>
<evidence type="ECO:0008006" key="5">
    <source>
        <dbReference type="Google" id="ProtNLM"/>
    </source>
</evidence>
<gene>
    <name evidence="3" type="ORF">OESDEN_15609</name>
</gene>